<feature type="domain" description="UmuC" evidence="18">
    <location>
        <begin position="398"/>
        <end position="586"/>
    </location>
</feature>
<feature type="region of interest" description="Disordered" evidence="16">
    <location>
        <begin position="895"/>
        <end position="932"/>
    </location>
</feature>
<evidence type="ECO:0000256" key="9">
    <source>
        <dbReference type="ARBA" id="ARBA00022842"/>
    </source>
</evidence>
<organism evidence="20 21">
    <name type="scientific">Candida dubliniensis (strain CD36 / ATCC MYA-646 / CBS 7987 / NCPF 3949 / NRRL Y-17841)</name>
    <name type="common">Yeast</name>
    <dbReference type="NCBI Taxonomy" id="573826"/>
    <lineage>
        <taxon>Eukaryota</taxon>
        <taxon>Fungi</taxon>
        <taxon>Dikarya</taxon>
        <taxon>Ascomycota</taxon>
        <taxon>Saccharomycotina</taxon>
        <taxon>Pichiomycetes</taxon>
        <taxon>Debaryomycetaceae</taxon>
        <taxon>Candida/Lodderomyces clade</taxon>
        <taxon>Candida</taxon>
    </lineage>
</organism>
<evidence type="ECO:0000256" key="7">
    <source>
        <dbReference type="ARBA" id="ARBA00022723"/>
    </source>
</evidence>
<keyword evidence="6 14" id="KW-0548">Nucleotidyltransferase</keyword>
<dbReference type="AlphaFoldDB" id="B9WGP7"/>
<dbReference type="PANTHER" id="PTHR45990">
    <property type="entry name" value="DNA REPAIR PROTEIN REV1"/>
    <property type="match status" value="1"/>
</dbReference>
<feature type="binding site" evidence="15">
    <location>
        <position position="501"/>
    </location>
    <ligand>
        <name>Mg(2+)</name>
        <dbReference type="ChEBI" id="CHEBI:18420"/>
        <label>1</label>
    </ligand>
</feature>
<dbReference type="GO" id="GO:0017125">
    <property type="term" value="F:deoxycytidyl transferase activity"/>
    <property type="evidence" value="ECO:0007669"/>
    <property type="project" value="TreeGrafter"/>
</dbReference>
<dbReference type="GO" id="GO:0042276">
    <property type="term" value="P:error-prone translesion synthesis"/>
    <property type="evidence" value="ECO:0007669"/>
    <property type="project" value="InterPro"/>
</dbReference>
<feature type="binding site" evidence="15">
    <location>
        <position position="500"/>
    </location>
    <ligand>
        <name>Mg(2+)</name>
        <dbReference type="ChEBI" id="CHEBI:18420"/>
        <label>1</label>
    </ligand>
</feature>
<dbReference type="Gene3D" id="6.10.250.1490">
    <property type="match status" value="1"/>
</dbReference>
<keyword evidence="8 14" id="KW-0227">DNA damage</keyword>
<dbReference type="Gene3D" id="3.40.1170.60">
    <property type="match status" value="1"/>
</dbReference>
<gene>
    <name evidence="19" type="ordered locus">Cd36_45570</name>
    <name evidence="20" type="ORF">CD36_45570</name>
</gene>
<dbReference type="CGD" id="CAL0000166183">
    <property type="gene designation" value="Cd36_45570"/>
</dbReference>
<accession>B9WGP7</accession>
<dbReference type="GO" id="GO:0003887">
    <property type="term" value="F:DNA-directed DNA polymerase activity"/>
    <property type="evidence" value="ECO:0007669"/>
    <property type="project" value="InterPro"/>
</dbReference>
<dbReference type="GO" id="GO:0005634">
    <property type="term" value="C:nucleus"/>
    <property type="evidence" value="ECO:0007669"/>
    <property type="project" value="UniProtKB-SubCell"/>
</dbReference>
<evidence type="ECO:0000256" key="10">
    <source>
        <dbReference type="ARBA" id="ARBA00023125"/>
    </source>
</evidence>
<evidence type="ECO:0000259" key="18">
    <source>
        <dbReference type="PROSITE" id="PS50173"/>
    </source>
</evidence>
<keyword evidence="5 14" id="KW-0808">Transferase</keyword>
<comment type="similarity">
    <text evidence="2 14">Belongs to the DNA polymerase type-Y family.</text>
</comment>
<dbReference type="SMART" id="SM00292">
    <property type="entry name" value="BRCT"/>
    <property type="match status" value="1"/>
</dbReference>
<dbReference type="FunFam" id="3.40.50.10190:FF:000011">
    <property type="entry name" value="DNA repair protein REV1"/>
    <property type="match status" value="1"/>
</dbReference>
<protein>
    <recommendedName>
        <fullName evidence="3 14">DNA repair protein REV1</fullName>
        <ecNumber evidence="14">2.7.7.-</ecNumber>
    </recommendedName>
</protein>
<dbReference type="GO" id="GO:0006281">
    <property type="term" value="P:DNA repair"/>
    <property type="evidence" value="ECO:0007669"/>
    <property type="project" value="UniProtKB-KW"/>
</dbReference>
<dbReference type="FunFam" id="3.30.1490.100:FF:000001">
    <property type="entry name" value="DNA repair protein REV1"/>
    <property type="match status" value="1"/>
</dbReference>
<dbReference type="Pfam" id="PF21999">
    <property type="entry name" value="IMS_HHH_1"/>
    <property type="match status" value="1"/>
</dbReference>
<evidence type="ECO:0000256" key="2">
    <source>
        <dbReference type="ARBA" id="ARBA00010945"/>
    </source>
</evidence>
<keyword evidence="10 14" id="KW-0238">DNA-binding</keyword>
<evidence type="ECO:0000313" key="19">
    <source>
        <dbReference type="CGD" id="CAL0000166183"/>
    </source>
</evidence>
<comment type="function">
    <text evidence="13">Deoxycytidyl transferase involved in DNA repair. Transfers a dCMP residue from dCTP to the 3'-end of a DNA primer in a template-dependent reaction. May assist in the first step in the bypass of abasic lesions by the insertion of a nucleotide opposite the lesion. Required for normal induction of mutations by physical and chemical agents. Involved in mitochondrial DNA mutagenesis.</text>
</comment>
<keyword evidence="9 15" id="KW-0460">Magnesium</keyword>
<dbReference type="Gene3D" id="3.30.1490.100">
    <property type="entry name" value="DNA polymerase, Y-family, little finger domain"/>
    <property type="match status" value="1"/>
</dbReference>
<dbReference type="GO" id="GO:0046872">
    <property type="term" value="F:metal ion binding"/>
    <property type="evidence" value="ECO:0007669"/>
    <property type="project" value="UniProtKB-KW"/>
</dbReference>
<dbReference type="PROSITE" id="PS50173">
    <property type="entry name" value="UMUC"/>
    <property type="match status" value="1"/>
</dbReference>
<dbReference type="Gene3D" id="3.40.50.10190">
    <property type="entry name" value="BRCT domain"/>
    <property type="match status" value="1"/>
</dbReference>
<dbReference type="EC" id="2.7.7.-" evidence="14"/>
<dbReference type="PANTHER" id="PTHR45990:SF1">
    <property type="entry name" value="DNA REPAIR PROTEIN REV1"/>
    <property type="match status" value="1"/>
</dbReference>
<feature type="domain" description="BRCT" evidence="17">
    <location>
        <begin position="145"/>
        <end position="233"/>
    </location>
</feature>
<dbReference type="InterPro" id="IPR001357">
    <property type="entry name" value="BRCT_dom"/>
</dbReference>
<evidence type="ECO:0000256" key="14">
    <source>
        <dbReference type="PIRNR" id="PIRNR036573"/>
    </source>
</evidence>
<keyword evidence="4 14" id="KW-0237">DNA synthesis</keyword>
<reference evidence="20 21" key="1">
    <citation type="journal article" date="2009" name="Genome Res.">
        <title>Comparative genomics of the fungal pathogens Candida dubliniensis and Candida albicans.</title>
        <authorList>
            <person name="Jackson A.P."/>
            <person name="Gamble J.A."/>
            <person name="Yeomans T."/>
            <person name="Moran G.P."/>
            <person name="Saunders D."/>
            <person name="Harris D."/>
            <person name="Aslett M."/>
            <person name="Barrell J.F."/>
            <person name="Butler G."/>
            <person name="Citiulo F."/>
            <person name="Coleman D.C."/>
            <person name="de Groot P.W.J."/>
            <person name="Goodwin T.J."/>
            <person name="Quail M.A."/>
            <person name="McQuillan J."/>
            <person name="Munro C.A."/>
            <person name="Pain A."/>
            <person name="Poulter R.T."/>
            <person name="Rajandream M.A."/>
            <person name="Renauld H."/>
            <person name="Spiering M.J."/>
            <person name="Tivey A."/>
            <person name="Gow N.A.R."/>
            <person name="Barrell B."/>
            <person name="Sullivan D.J."/>
            <person name="Berriman M."/>
        </authorList>
    </citation>
    <scope>NUCLEOTIDE SEQUENCE [LARGE SCALE GENOMIC DNA]</scope>
    <source>
        <strain evidence="21">CD36 / ATCC MYA-646 / CBS 7987 / NCPF 3949 / NRRL Y-17841</strain>
    </source>
</reference>
<dbReference type="Pfam" id="PF16589">
    <property type="entry name" value="BRCT_2"/>
    <property type="match status" value="1"/>
</dbReference>
<sequence>MDNDQENANSEEYPSFLRSLDDESLISHIQDLNKQRSQRNGADYSFEHVSTPKKMASFNSAISSDPFDDGLDEDIINHVNNTDENDAFSGEEDDNNSNKEAVGKLHEFGDYATYFHSKRLKQQKQDEEYIKWDKKRRKLQNIKDEPKQIFKGCSIFVNGHTNPSITEIHRLVILHGGQFVSYMVNKSSVTHIVCDRLTPRKSIQFKNCRVVKAQWIVDSVAQQTLLDWTLYRSVSEVAYGQKRLEFTKQQTIEEKSEIRDECQNNNDDKEEDDLDNETNFSLSDEYNADILDKSQELETFFEKRQDLIQEPEEELPVVIEDPPQSGKGIHKVNNKYVLDARHPDFLPNFFANSRLHHLSVWKADLRLKFLRRIVKERLHESTSLFENPFIDPGEKKVIMHIDFDCFFATASCLKRPDLDMNKQPIAVSHGGKTSDIASCNYVARKHGVKNGMWFIQATKLCPDLILLPYEFESYEKFSTEFYNYLFTSKFFDSIFPVSIDEVLVDATSYCHSGVGDSVSLVNELATRIRKDVFRLTNCPVSIGASTNVLLAKLALKKAKPNGQFYLFDDTEKFLQSIYIKDLPGFGRGILEKLDSEVQSSKPRIKDVISIPKQRLVQLLGEKTGTKLFEYARGIDQTSIEIDANNPEAVLGRKSVSVDVNFGIRFDTVEELDEFLMRLSRELYQRLVSLGICGSSLTLKLAKRAEGARVNPPKFLGMGLCDFVNKSSKLGVPTNDWGIIGNEVKVLYRMVNIPVKELRGIAITISKLVDAESVKSSKQMRLPFKKAESNALSIRDLRQLQKMPESKDKKTQKLIFSMQSPEKRQANKGRVLHEFADFKSLDWEVFHALPDEIKSELKVELRRRGMLSEKSTPKKGKTYLQQLLPTQSGNALKYVRVTESPKKRKSPRKSRSETSSPIKVAKPEPVYEESQSYDTSVLNELPSSIKESVLRDAEYKEKIKKFDLMSMRDKLAQKLENSKVLVNEVTSDWIKSQKKLNTTPLFLNEQLKDKELYTRLDDWVKFSLPQGGPHEEDMDYFAFFVETMLQRDQFNRVLLLLKRIKERLKYHKTLLNCQVFNEEEQLVYEESFEDWYRQLDNKVQFLVDRYSNEKKIQVGCIGIV</sequence>
<dbReference type="OrthoDB" id="427711at2759"/>
<dbReference type="GO" id="GO:0003684">
    <property type="term" value="F:damaged DNA binding"/>
    <property type="evidence" value="ECO:0007669"/>
    <property type="project" value="UniProtKB-UniRule"/>
</dbReference>
<dbReference type="InterPro" id="IPR012112">
    <property type="entry name" value="REV1"/>
</dbReference>
<keyword evidence="7 15" id="KW-0479">Metal-binding</keyword>
<dbReference type="SUPFAM" id="SSF100879">
    <property type="entry name" value="Lesion bypass DNA polymerase (Y-family), little finger domain"/>
    <property type="match status" value="1"/>
</dbReference>
<keyword evidence="11 14" id="KW-0234">DNA repair</keyword>
<keyword evidence="21" id="KW-1185">Reference proteome</keyword>
<dbReference type="GeneID" id="8047581"/>
<feature type="binding site" evidence="15">
    <location>
        <position position="402"/>
    </location>
    <ligand>
        <name>Mg(2+)</name>
        <dbReference type="ChEBI" id="CHEBI:18420"/>
        <label>1</label>
    </ligand>
</feature>
<dbReference type="InterPro" id="IPR043128">
    <property type="entry name" value="Rev_trsase/Diguanyl_cyclase"/>
</dbReference>
<dbReference type="InterPro" id="IPR043502">
    <property type="entry name" value="DNA/RNA_pol_sf"/>
</dbReference>
<evidence type="ECO:0000256" key="5">
    <source>
        <dbReference type="ARBA" id="ARBA00022679"/>
    </source>
</evidence>
<dbReference type="SUPFAM" id="SSF56672">
    <property type="entry name" value="DNA/RNA polymerases"/>
    <property type="match status" value="1"/>
</dbReference>
<dbReference type="InterPro" id="IPR036420">
    <property type="entry name" value="BRCT_dom_sf"/>
</dbReference>
<evidence type="ECO:0000256" key="6">
    <source>
        <dbReference type="ARBA" id="ARBA00022695"/>
    </source>
</evidence>
<dbReference type="GO" id="GO:0070987">
    <property type="term" value="P:error-free translesion synthesis"/>
    <property type="evidence" value="ECO:0007669"/>
    <property type="project" value="UniProtKB-ARBA"/>
</dbReference>
<evidence type="ECO:0000256" key="8">
    <source>
        <dbReference type="ARBA" id="ARBA00022763"/>
    </source>
</evidence>
<dbReference type="InterPro" id="IPR017961">
    <property type="entry name" value="DNA_pol_Y-fam_little_finger"/>
</dbReference>
<dbReference type="EMBL" id="FM992691">
    <property type="protein sequence ID" value="CAX42423.1"/>
    <property type="molecule type" value="Genomic_DNA"/>
</dbReference>
<dbReference type="KEGG" id="cdu:CD36_45570"/>
<dbReference type="eggNOG" id="KOG2093">
    <property type="taxonomic scope" value="Eukaryota"/>
</dbReference>
<name>B9WGP7_CANDC</name>
<evidence type="ECO:0000256" key="3">
    <source>
        <dbReference type="ARBA" id="ARBA00020399"/>
    </source>
</evidence>
<dbReference type="VEuPathDB" id="FungiDB:CD36_45570"/>
<dbReference type="Pfam" id="PF00817">
    <property type="entry name" value="IMS"/>
    <property type="match status" value="1"/>
</dbReference>
<dbReference type="CDD" id="cd17719">
    <property type="entry name" value="BRCT_Rev1"/>
    <property type="match status" value="1"/>
</dbReference>
<evidence type="ECO:0000313" key="20">
    <source>
        <dbReference type="EMBL" id="CAX42423.1"/>
    </source>
</evidence>
<dbReference type="SUPFAM" id="SSF52113">
    <property type="entry name" value="BRCT domain"/>
    <property type="match status" value="1"/>
</dbReference>
<dbReference type="Proteomes" id="UP000002605">
    <property type="component" value="Chromosome 4"/>
</dbReference>
<evidence type="ECO:0000313" key="21">
    <source>
        <dbReference type="Proteomes" id="UP000002605"/>
    </source>
</evidence>
<evidence type="ECO:0000256" key="4">
    <source>
        <dbReference type="ARBA" id="ARBA00022634"/>
    </source>
</evidence>
<evidence type="ECO:0000256" key="11">
    <source>
        <dbReference type="ARBA" id="ARBA00023204"/>
    </source>
</evidence>
<comment type="cofactor">
    <cofactor evidence="15">
        <name>Mg(2+)</name>
        <dbReference type="ChEBI" id="CHEBI:18420"/>
    </cofactor>
    <text evidence="15">Binds 2 magnesium ions.</text>
</comment>
<dbReference type="Gene3D" id="1.10.150.20">
    <property type="entry name" value="5' to 3' exonuclease, C-terminal subdomain"/>
    <property type="match status" value="1"/>
</dbReference>
<evidence type="ECO:0000256" key="1">
    <source>
        <dbReference type="ARBA" id="ARBA00004123"/>
    </source>
</evidence>
<evidence type="ECO:0000256" key="16">
    <source>
        <dbReference type="SAM" id="MobiDB-lite"/>
    </source>
</evidence>
<dbReference type="InterPro" id="IPR053848">
    <property type="entry name" value="IMS_HHH_1"/>
</dbReference>
<evidence type="ECO:0000256" key="15">
    <source>
        <dbReference type="PIRSR" id="PIRSR036573-2"/>
    </source>
</evidence>
<proteinExistence type="inferred from homology"/>
<dbReference type="Gene3D" id="3.30.70.270">
    <property type="match status" value="1"/>
</dbReference>
<dbReference type="Pfam" id="PF11799">
    <property type="entry name" value="IMS_C"/>
    <property type="match status" value="1"/>
</dbReference>
<dbReference type="PROSITE" id="PS50172">
    <property type="entry name" value="BRCT"/>
    <property type="match status" value="1"/>
</dbReference>
<evidence type="ECO:0000256" key="12">
    <source>
        <dbReference type="ARBA" id="ARBA00023242"/>
    </source>
</evidence>
<dbReference type="PIRSF" id="PIRSF036573">
    <property type="entry name" value="REV1"/>
    <property type="match status" value="1"/>
</dbReference>
<comment type="subcellular location">
    <subcellularLocation>
        <location evidence="1 14">Nucleus</location>
    </subcellularLocation>
</comment>
<dbReference type="RefSeq" id="XP_002420200.1">
    <property type="nucleotide sequence ID" value="XM_002420155.1"/>
</dbReference>
<feature type="region of interest" description="Disordered" evidence="16">
    <location>
        <begin position="256"/>
        <end position="279"/>
    </location>
</feature>
<dbReference type="HOGENOM" id="CLU_003901_1_0_1"/>
<evidence type="ECO:0000256" key="13">
    <source>
        <dbReference type="ARBA" id="ARBA00058985"/>
    </source>
</evidence>
<dbReference type="InterPro" id="IPR036775">
    <property type="entry name" value="DNA_pol_Y-fam_lit_finger_sf"/>
</dbReference>
<dbReference type="InterPro" id="IPR001126">
    <property type="entry name" value="UmuC"/>
</dbReference>
<evidence type="ECO:0000259" key="17">
    <source>
        <dbReference type="PROSITE" id="PS50172"/>
    </source>
</evidence>
<keyword evidence="12 14" id="KW-0539">Nucleus</keyword>